<gene>
    <name evidence="1" type="ORF">NCTC10684_04016</name>
</gene>
<accession>A0A380WPJ2</accession>
<evidence type="ECO:0000313" key="2">
    <source>
        <dbReference type="Proteomes" id="UP000254701"/>
    </source>
</evidence>
<evidence type="ECO:0000313" key="1">
    <source>
        <dbReference type="EMBL" id="SUU90758.1"/>
    </source>
</evidence>
<reference evidence="1 2" key="1">
    <citation type="submission" date="2018-06" db="EMBL/GenBank/DDBJ databases">
        <authorList>
            <consortium name="Pathogen Informatics"/>
            <person name="Doyle S."/>
        </authorList>
    </citation>
    <scope>NUCLEOTIDE SEQUENCE [LARGE SCALE GENOMIC DNA]</scope>
    <source>
        <strain evidence="1 2">NCTC10684</strain>
    </source>
</reference>
<dbReference type="AlphaFoldDB" id="A0A380WPJ2"/>
<protein>
    <submittedName>
        <fullName evidence="1">Uncharacterized protein</fullName>
    </submittedName>
</protein>
<dbReference type="Proteomes" id="UP000254701">
    <property type="component" value="Unassembled WGS sequence"/>
</dbReference>
<dbReference type="EMBL" id="UFSM01000001">
    <property type="protein sequence ID" value="SUU90758.1"/>
    <property type="molecule type" value="Genomic_DNA"/>
</dbReference>
<sequence length="64" mass="6974">MVSVATTSGELEDEASRMNELLQGKTVAYINRPKPGVLLVGFKDGTRLFVDHRVDGFEFSIAGC</sequence>
<organism evidence="1 2">
    <name type="scientific">Aminobacter aminovorans</name>
    <name type="common">Chelatobacter heintzii</name>
    <dbReference type="NCBI Taxonomy" id="83263"/>
    <lineage>
        <taxon>Bacteria</taxon>
        <taxon>Pseudomonadati</taxon>
        <taxon>Pseudomonadota</taxon>
        <taxon>Alphaproteobacteria</taxon>
        <taxon>Hyphomicrobiales</taxon>
        <taxon>Phyllobacteriaceae</taxon>
        <taxon>Aminobacter</taxon>
    </lineage>
</organism>
<proteinExistence type="predicted"/>
<name>A0A380WPJ2_AMIAI</name>